<keyword evidence="3 6" id="KW-0812">Transmembrane</keyword>
<evidence type="ECO:0000256" key="5">
    <source>
        <dbReference type="ARBA" id="ARBA00023136"/>
    </source>
</evidence>
<dbReference type="PANTHER" id="PTHR30238">
    <property type="entry name" value="MEMBRANE BOUND PREDICTED REDOX MODULATOR"/>
    <property type="match status" value="1"/>
</dbReference>
<comment type="similarity">
    <text evidence="2">Belongs to the TerC family.</text>
</comment>
<evidence type="ECO:0000256" key="1">
    <source>
        <dbReference type="ARBA" id="ARBA00004141"/>
    </source>
</evidence>
<comment type="subcellular location">
    <subcellularLocation>
        <location evidence="1">Membrane</location>
        <topology evidence="1">Multi-pass membrane protein</topology>
    </subcellularLocation>
</comment>
<evidence type="ECO:0000313" key="8">
    <source>
        <dbReference type="Proteomes" id="UP000272117"/>
    </source>
</evidence>
<feature type="transmembrane region" description="Helical" evidence="6">
    <location>
        <begin position="49"/>
        <end position="70"/>
    </location>
</feature>
<reference evidence="7 8" key="1">
    <citation type="submission" date="2018-11" db="EMBL/GenBank/DDBJ databases">
        <title>Rufibacter latericius sp. nov., isolated from water in Baiyang Lake.</title>
        <authorList>
            <person name="Yang Y."/>
        </authorList>
    </citation>
    <scope>NUCLEOTIDE SEQUENCE [LARGE SCALE GENOMIC DNA]</scope>
    <source>
        <strain evidence="7 8">R-22-1c-1</strain>
    </source>
</reference>
<keyword evidence="4 6" id="KW-1133">Transmembrane helix</keyword>
<gene>
    <name evidence="7" type="ORF">EFB08_03880</name>
</gene>
<dbReference type="InterPro" id="IPR005496">
    <property type="entry name" value="Integral_membrane_TerC"/>
</dbReference>
<feature type="transmembrane region" description="Helical" evidence="6">
    <location>
        <begin position="220"/>
        <end position="238"/>
    </location>
</feature>
<feature type="transmembrane region" description="Helical" evidence="6">
    <location>
        <begin position="161"/>
        <end position="182"/>
    </location>
</feature>
<feature type="transmembrane region" description="Helical" evidence="6">
    <location>
        <begin position="135"/>
        <end position="155"/>
    </location>
</feature>
<sequence>MFDVFSSPDVWLSLLTLTFMEVVLGIDNIVFISIVVSRLPKAQQARGRTIGLMLALVFRIILLMFISAIVNANKPLFSWDLFWMDEPFAVSWRDIILFAGGLFLLAKSTTEIHNKLEGEEEHHGSAGGTATMGKILIQIVMVDIVFSFDSILTAVGLVDHVIVMIVAVIISMGIMLAFAKYVSDFVNDHPTVKMLALSFLILIGVMLVVEALHAHIPKGYIYFAMFFSLVVEMLNMKLRKKTDPVQLRQSEIIEEDITVQGR</sequence>
<protein>
    <submittedName>
        <fullName evidence="7">TerC family protein</fullName>
    </submittedName>
</protein>
<dbReference type="OrthoDB" id="9805314at2"/>
<keyword evidence="8" id="KW-1185">Reference proteome</keyword>
<feature type="transmembrane region" description="Helical" evidence="6">
    <location>
        <begin position="12"/>
        <end position="37"/>
    </location>
</feature>
<dbReference type="GO" id="GO:0016020">
    <property type="term" value="C:membrane"/>
    <property type="evidence" value="ECO:0007669"/>
    <property type="project" value="UniProtKB-SubCell"/>
</dbReference>
<proteinExistence type="inferred from homology"/>
<feature type="transmembrane region" description="Helical" evidence="6">
    <location>
        <begin position="194"/>
        <end position="214"/>
    </location>
</feature>
<dbReference type="Proteomes" id="UP000272117">
    <property type="component" value="Unassembled WGS sequence"/>
</dbReference>
<evidence type="ECO:0000313" key="7">
    <source>
        <dbReference type="EMBL" id="RNI31656.1"/>
    </source>
</evidence>
<dbReference type="EMBL" id="RJJD01000001">
    <property type="protein sequence ID" value="RNI31656.1"/>
    <property type="molecule type" value="Genomic_DNA"/>
</dbReference>
<dbReference type="AlphaFoldDB" id="A0A3M9N1R0"/>
<feature type="transmembrane region" description="Helical" evidence="6">
    <location>
        <begin position="90"/>
        <end position="106"/>
    </location>
</feature>
<evidence type="ECO:0000256" key="3">
    <source>
        <dbReference type="ARBA" id="ARBA00022692"/>
    </source>
</evidence>
<evidence type="ECO:0000256" key="4">
    <source>
        <dbReference type="ARBA" id="ARBA00022989"/>
    </source>
</evidence>
<keyword evidence="5 6" id="KW-0472">Membrane</keyword>
<dbReference type="PANTHER" id="PTHR30238:SF4">
    <property type="entry name" value="SLL1022 PROTEIN"/>
    <property type="match status" value="1"/>
</dbReference>
<evidence type="ECO:0000256" key="2">
    <source>
        <dbReference type="ARBA" id="ARBA00007511"/>
    </source>
</evidence>
<dbReference type="RefSeq" id="WP_123125556.1">
    <property type="nucleotide sequence ID" value="NZ_RJJD01000001.1"/>
</dbReference>
<organism evidence="7 8">
    <name type="scientific">Rufibacter latericius</name>
    <dbReference type="NCBI Taxonomy" id="2487040"/>
    <lineage>
        <taxon>Bacteria</taxon>
        <taxon>Pseudomonadati</taxon>
        <taxon>Bacteroidota</taxon>
        <taxon>Cytophagia</taxon>
        <taxon>Cytophagales</taxon>
        <taxon>Hymenobacteraceae</taxon>
        <taxon>Rufibacter</taxon>
    </lineage>
</organism>
<comment type="caution">
    <text evidence="7">The sequence shown here is derived from an EMBL/GenBank/DDBJ whole genome shotgun (WGS) entry which is preliminary data.</text>
</comment>
<accession>A0A3M9N1R0</accession>
<evidence type="ECO:0000256" key="6">
    <source>
        <dbReference type="SAM" id="Phobius"/>
    </source>
</evidence>
<dbReference type="Pfam" id="PF03741">
    <property type="entry name" value="TerC"/>
    <property type="match status" value="1"/>
</dbReference>
<name>A0A3M9N1R0_9BACT</name>